<comment type="cofactor">
    <cofactor evidence="1">
        <name>Mg(2+)</name>
        <dbReference type="ChEBI" id="CHEBI:18420"/>
    </cofactor>
</comment>
<dbReference type="InterPro" id="IPR009061">
    <property type="entry name" value="DNA-bd_dom_put_sf"/>
</dbReference>
<dbReference type="CDD" id="cd00769">
    <property type="entry name" value="PheRS_beta_core"/>
    <property type="match status" value="1"/>
</dbReference>
<keyword evidence="8" id="KW-0820">tRNA-binding</keyword>
<keyword evidence="12" id="KW-0067">ATP-binding</keyword>
<dbReference type="InterPro" id="IPR004532">
    <property type="entry name" value="Phe-tRNA-ligase_IIc_bsu_bact"/>
</dbReference>
<evidence type="ECO:0000256" key="2">
    <source>
        <dbReference type="ARBA" id="ARBA00004496"/>
    </source>
</evidence>
<dbReference type="PROSITE" id="PS51483">
    <property type="entry name" value="B5"/>
    <property type="match status" value="1"/>
</dbReference>
<dbReference type="Pfam" id="PF03147">
    <property type="entry name" value="FDX-ACB"/>
    <property type="match status" value="1"/>
</dbReference>
<dbReference type="EC" id="6.1.1.20" evidence="5"/>
<evidence type="ECO:0000256" key="10">
    <source>
        <dbReference type="ARBA" id="ARBA00022723"/>
    </source>
</evidence>
<evidence type="ECO:0000256" key="15">
    <source>
        <dbReference type="ARBA" id="ARBA00022917"/>
    </source>
</evidence>
<keyword evidence="9 22" id="KW-0436">Ligase</keyword>
<evidence type="ECO:0000256" key="11">
    <source>
        <dbReference type="ARBA" id="ARBA00022741"/>
    </source>
</evidence>
<evidence type="ECO:0000256" key="6">
    <source>
        <dbReference type="ARBA" id="ARBA00017032"/>
    </source>
</evidence>
<evidence type="ECO:0000259" key="19">
    <source>
        <dbReference type="PROSITE" id="PS50886"/>
    </source>
</evidence>
<dbReference type="FunFam" id="3.30.70.380:FF:000001">
    <property type="entry name" value="Phenylalanine--tRNA ligase beta subunit"/>
    <property type="match status" value="1"/>
</dbReference>
<comment type="subcellular location">
    <subcellularLocation>
        <location evidence="2">Cytoplasm</location>
    </subcellularLocation>
</comment>
<dbReference type="FunFam" id="2.40.50.140:FF:000045">
    <property type="entry name" value="Phenylalanine--tRNA ligase beta subunit"/>
    <property type="match status" value="1"/>
</dbReference>
<dbReference type="Pfam" id="PF17759">
    <property type="entry name" value="tRNA_synthFbeta"/>
    <property type="match status" value="1"/>
</dbReference>
<feature type="domain" description="TRNA-binding" evidence="19">
    <location>
        <begin position="39"/>
        <end position="147"/>
    </location>
</feature>
<dbReference type="InterPro" id="IPR005147">
    <property type="entry name" value="tRNA_synthase_B5-dom"/>
</dbReference>
<evidence type="ECO:0000256" key="18">
    <source>
        <dbReference type="ARBA" id="ARBA00049255"/>
    </source>
</evidence>
<sequence length="789" mass="85880">MKFSEAWLREWVNPNLETAQLAEQLTMAGLEVDSIEVAAGEFSGVVVAEVVSVEAHPDADKLRVCQVSTGEGDLLQIVCGASNVRAGMKAPLATVGGRIGEMKIKKAKLRGLPSHGMLCSAHELGLSEDKEGLMDLPADAPTGQEIREYLALDDVLIDIDLTPNRGDCLGLEGVAREVGALNGTDVSRPDIPPVPPNIDDTFPVDIKIPEACPRYLGRVIRGINPDAQTPLWMKEKLRRSGLRSLGPVVDVTNYVMLELGQPMHAFDLSQLSDGIEVRYPKAGESLTLLDERGIEPDKDTLLICDRDKPLALAGVMGGEHSGISANTRDLFLEVAFFTPEKIAGCARRYGLATESAYRFERGVDAGLQRRAMERATALLLELVGGEVGPINEVVSEKHLPQKDSILLRRARIKRLLGFVPDDAEVANILARLEISVESVDEGWSATPPGFRFDLGIEADLIEEVGRVFGYNQLPTANNSGDLKLQPVPETTTPLQRVKTMLVDRDYSEVISYSFVDAETQSILEPGIEAVALANPISSEMSVMRTSLWPGLAGVVKFNIARQQNRIRIFESGLKFIQQGNELKQKRVLSGAVVGDRCAEQWGAKPEAVDFFDVKGDLQSLLEYAGVDASFIAAEHPALHPGQSAAIYVENERVGWLGRVHPQVAQKLEIPGKTLLFEFELDVVLKGRVPSFEKLSRFPSIRRDLAVVVDAGISAGAMSDVIHAEAGPLLQDLRVFDVYEGKGIESGRKSIAFGLILQDSSRTLTDDDVDTVMTAITVQLEQGFGATLRE</sequence>
<dbReference type="GO" id="GO:0006432">
    <property type="term" value="P:phenylalanyl-tRNA aminoacylation"/>
    <property type="evidence" value="ECO:0007669"/>
    <property type="project" value="InterPro"/>
</dbReference>
<comment type="similarity">
    <text evidence="3">Belongs to the phenylalanyl-tRNA synthetase beta subunit family. Type 1 subfamily.</text>
</comment>
<evidence type="ECO:0000256" key="1">
    <source>
        <dbReference type="ARBA" id="ARBA00001946"/>
    </source>
</evidence>
<dbReference type="Pfam" id="PF03484">
    <property type="entry name" value="B5"/>
    <property type="match status" value="1"/>
</dbReference>
<dbReference type="InterPro" id="IPR005121">
    <property type="entry name" value="Fdx_antiC-bd"/>
</dbReference>
<dbReference type="GO" id="GO:0000049">
    <property type="term" value="F:tRNA binding"/>
    <property type="evidence" value="ECO:0007669"/>
    <property type="project" value="UniProtKB-KW"/>
</dbReference>
<dbReference type="Gene3D" id="3.50.40.10">
    <property type="entry name" value="Phenylalanyl-trna Synthetase, Chain B, domain 3"/>
    <property type="match status" value="1"/>
</dbReference>
<evidence type="ECO:0000256" key="16">
    <source>
        <dbReference type="ARBA" id="ARBA00023146"/>
    </source>
</evidence>
<dbReference type="SUPFAM" id="SSF46955">
    <property type="entry name" value="Putative DNA-binding domain"/>
    <property type="match status" value="1"/>
</dbReference>
<evidence type="ECO:0000256" key="3">
    <source>
        <dbReference type="ARBA" id="ARBA00008653"/>
    </source>
</evidence>
<dbReference type="GO" id="GO:0009328">
    <property type="term" value="C:phenylalanine-tRNA ligase complex"/>
    <property type="evidence" value="ECO:0007669"/>
    <property type="project" value="TreeGrafter"/>
</dbReference>
<dbReference type="PROSITE" id="PS50886">
    <property type="entry name" value="TRBD"/>
    <property type="match status" value="1"/>
</dbReference>
<evidence type="ECO:0000256" key="17">
    <source>
        <dbReference type="ARBA" id="ARBA00033189"/>
    </source>
</evidence>
<dbReference type="GO" id="GO:0004826">
    <property type="term" value="F:phenylalanine-tRNA ligase activity"/>
    <property type="evidence" value="ECO:0007669"/>
    <property type="project" value="UniProtKB-EC"/>
</dbReference>
<dbReference type="InterPro" id="IPR002547">
    <property type="entry name" value="tRNA-bd_dom"/>
</dbReference>
<reference evidence="22" key="1">
    <citation type="submission" date="2018-06" db="EMBL/GenBank/DDBJ databases">
        <authorList>
            <person name="Zhirakovskaya E."/>
        </authorList>
    </citation>
    <scope>NUCLEOTIDE SEQUENCE</scope>
</reference>
<dbReference type="Gene3D" id="3.30.56.10">
    <property type="match status" value="2"/>
</dbReference>
<evidence type="ECO:0000313" key="22">
    <source>
        <dbReference type="EMBL" id="VAW75576.1"/>
    </source>
</evidence>
<dbReference type="FunFam" id="3.50.40.10:FF:000001">
    <property type="entry name" value="Phenylalanine--tRNA ligase beta subunit"/>
    <property type="match status" value="1"/>
</dbReference>
<dbReference type="SMART" id="SM00874">
    <property type="entry name" value="B5"/>
    <property type="match status" value="1"/>
</dbReference>
<dbReference type="HAMAP" id="MF_00283">
    <property type="entry name" value="Phe_tRNA_synth_beta1"/>
    <property type="match status" value="1"/>
</dbReference>
<dbReference type="SMART" id="SM00896">
    <property type="entry name" value="FDX-ACB"/>
    <property type="match status" value="1"/>
</dbReference>
<keyword evidence="10" id="KW-0479">Metal-binding</keyword>
<gene>
    <name evidence="22" type="ORF">MNBD_GAMMA15-7</name>
</gene>
<dbReference type="NCBIfam" id="TIGR00472">
    <property type="entry name" value="pheT_bact"/>
    <property type="match status" value="1"/>
</dbReference>
<dbReference type="InterPro" id="IPR041616">
    <property type="entry name" value="PheRS_beta_core"/>
</dbReference>
<evidence type="ECO:0000256" key="14">
    <source>
        <dbReference type="ARBA" id="ARBA00022884"/>
    </source>
</evidence>
<feature type="domain" description="B5" evidence="21">
    <location>
        <begin position="400"/>
        <end position="475"/>
    </location>
</feature>
<dbReference type="InterPro" id="IPR020825">
    <property type="entry name" value="Phe-tRNA_synthase-like_B3/B4"/>
</dbReference>
<evidence type="ECO:0000256" key="5">
    <source>
        <dbReference type="ARBA" id="ARBA00012814"/>
    </source>
</evidence>
<keyword evidence="13" id="KW-0460">Magnesium</keyword>
<dbReference type="InterPro" id="IPR036690">
    <property type="entry name" value="Fdx_antiC-bd_sf"/>
</dbReference>
<dbReference type="InterPro" id="IPR005146">
    <property type="entry name" value="B3/B4_tRNA-bd"/>
</dbReference>
<dbReference type="SMART" id="SM00873">
    <property type="entry name" value="B3_4"/>
    <property type="match status" value="1"/>
</dbReference>
<dbReference type="Gene3D" id="3.30.70.380">
    <property type="entry name" value="Ferrodoxin-fold anticodon-binding domain"/>
    <property type="match status" value="1"/>
</dbReference>
<dbReference type="SUPFAM" id="SSF56037">
    <property type="entry name" value="PheT/TilS domain"/>
    <property type="match status" value="1"/>
</dbReference>
<evidence type="ECO:0000259" key="21">
    <source>
        <dbReference type="PROSITE" id="PS51483"/>
    </source>
</evidence>
<dbReference type="GO" id="GO:0005524">
    <property type="term" value="F:ATP binding"/>
    <property type="evidence" value="ECO:0007669"/>
    <property type="project" value="UniProtKB-KW"/>
</dbReference>
<organism evidence="22">
    <name type="scientific">hydrothermal vent metagenome</name>
    <dbReference type="NCBI Taxonomy" id="652676"/>
    <lineage>
        <taxon>unclassified sequences</taxon>
        <taxon>metagenomes</taxon>
        <taxon>ecological metagenomes</taxon>
    </lineage>
</organism>
<keyword evidence="14" id="KW-0694">RNA-binding</keyword>
<dbReference type="InterPro" id="IPR045060">
    <property type="entry name" value="Phe-tRNA-ligase_IIc_bsu"/>
</dbReference>
<keyword evidence="15" id="KW-0648">Protein biosynthesis</keyword>
<dbReference type="PANTHER" id="PTHR10947:SF0">
    <property type="entry name" value="PHENYLALANINE--TRNA LIGASE BETA SUBUNIT"/>
    <property type="match status" value="1"/>
</dbReference>
<evidence type="ECO:0000259" key="20">
    <source>
        <dbReference type="PROSITE" id="PS51447"/>
    </source>
</evidence>
<evidence type="ECO:0000256" key="9">
    <source>
        <dbReference type="ARBA" id="ARBA00022598"/>
    </source>
</evidence>
<keyword evidence="16 22" id="KW-0030">Aminoacyl-tRNA synthetase</keyword>
<dbReference type="Pfam" id="PF01588">
    <property type="entry name" value="tRNA_bind"/>
    <property type="match status" value="1"/>
</dbReference>
<dbReference type="SUPFAM" id="SSF50249">
    <property type="entry name" value="Nucleic acid-binding proteins"/>
    <property type="match status" value="1"/>
</dbReference>
<dbReference type="EMBL" id="UOFN01000049">
    <property type="protein sequence ID" value="VAW75576.1"/>
    <property type="molecule type" value="Genomic_DNA"/>
</dbReference>
<proteinExistence type="inferred from homology"/>
<dbReference type="SUPFAM" id="SSF54991">
    <property type="entry name" value="Anticodon-binding domain of PheRS"/>
    <property type="match status" value="1"/>
</dbReference>
<protein>
    <recommendedName>
        <fullName evidence="6">Phenylalanine--tRNA ligase beta subunit</fullName>
        <ecNumber evidence="5">6.1.1.20</ecNumber>
    </recommendedName>
    <alternativeName>
        <fullName evidence="17">Phenylalanyl-tRNA synthetase beta subunit</fullName>
    </alternativeName>
</protein>
<dbReference type="PANTHER" id="PTHR10947">
    <property type="entry name" value="PHENYLALANYL-TRNA SYNTHETASE BETA CHAIN AND LEUCINE-RICH REPEAT-CONTAINING PROTEIN 47"/>
    <property type="match status" value="1"/>
</dbReference>
<evidence type="ECO:0000256" key="8">
    <source>
        <dbReference type="ARBA" id="ARBA00022555"/>
    </source>
</evidence>
<dbReference type="PROSITE" id="PS51447">
    <property type="entry name" value="FDX_ACB"/>
    <property type="match status" value="1"/>
</dbReference>
<feature type="domain" description="FDX-ACB" evidence="20">
    <location>
        <begin position="695"/>
        <end position="788"/>
    </location>
</feature>
<dbReference type="Gene3D" id="3.30.930.10">
    <property type="entry name" value="Bira Bifunctional Protein, Domain 2"/>
    <property type="match status" value="1"/>
</dbReference>
<keyword evidence="7" id="KW-0963">Cytoplasm</keyword>
<dbReference type="InterPro" id="IPR012340">
    <property type="entry name" value="NA-bd_OB-fold"/>
</dbReference>
<evidence type="ECO:0000256" key="12">
    <source>
        <dbReference type="ARBA" id="ARBA00022840"/>
    </source>
</evidence>
<comment type="catalytic activity">
    <reaction evidence="18">
        <text>tRNA(Phe) + L-phenylalanine + ATP = L-phenylalanyl-tRNA(Phe) + AMP + diphosphate + H(+)</text>
        <dbReference type="Rhea" id="RHEA:19413"/>
        <dbReference type="Rhea" id="RHEA-COMP:9668"/>
        <dbReference type="Rhea" id="RHEA-COMP:9699"/>
        <dbReference type="ChEBI" id="CHEBI:15378"/>
        <dbReference type="ChEBI" id="CHEBI:30616"/>
        <dbReference type="ChEBI" id="CHEBI:33019"/>
        <dbReference type="ChEBI" id="CHEBI:58095"/>
        <dbReference type="ChEBI" id="CHEBI:78442"/>
        <dbReference type="ChEBI" id="CHEBI:78531"/>
        <dbReference type="ChEBI" id="CHEBI:456215"/>
        <dbReference type="EC" id="6.1.1.20"/>
    </reaction>
</comment>
<name>A0A3B0Z4F2_9ZZZZ</name>
<dbReference type="InterPro" id="IPR045864">
    <property type="entry name" value="aa-tRNA-synth_II/BPL/LPL"/>
</dbReference>
<dbReference type="InterPro" id="IPR033714">
    <property type="entry name" value="tRNA_bind_bactPheRS"/>
</dbReference>
<evidence type="ECO:0000256" key="13">
    <source>
        <dbReference type="ARBA" id="ARBA00022842"/>
    </source>
</evidence>
<keyword evidence="11" id="KW-0547">Nucleotide-binding</keyword>
<dbReference type="NCBIfam" id="NF045760">
    <property type="entry name" value="YtpR"/>
    <property type="match status" value="1"/>
</dbReference>
<evidence type="ECO:0000256" key="4">
    <source>
        <dbReference type="ARBA" id="ARBA00011209"/>
    </source>
</evidence>
<dbReference type="SUPFAM" id="SSF55681">
    <property type="entry name" value="Class II aaRS and biotin synthetases"/>
    <property type="match status" value="1"/>
</dbReference>
<dbReference type="FunFam" id="3.30.930.10:FF:000022">
    <property type="entry name" value="Phenylalanine--tRNA ligase beta subunit"/>
    <property type="match status" value="1"/>
</dbReference>
<dbReference type="AlphaFoldDB" id="A0A3B0Z4F2"/>
<dbReference type="Gene3D" id="2.40.50.140">
    <property type="entry name" value="Nucleic acid-binding proteins"/>
    <property type="match status" value="1"/>
</dbReference>
<dbReference type="CDD" id="cd02796">
    <property type="entry name" value="tRNA_bind_bactPheRS"/>
    <property type="match status" value="1"/>
</dbReference>
<dbReference type="GO" id="GO:0000287">
    <property type="term" value="F:magnesium ion binding"/>
    <property type="evidence" value="ECO:0007669"/>
    <property type="project" value="InterPro"/>
</dbReference>
<dbReference type="Pfam" id="PF03483">
    <property type="entry name" value="B3_4"/>
    <property type="match status" value="1"/>
</dbReference>
<comment type="subunit">
    <text evidence="4">Tetramer of two alpha and two beta subunits.</text>
</comment>
<evidence type="ECO:0000256" key="7">
    <source>
        <dbReference type="ARBA" id="ARBA00022490"/>
    </source>
</evidence>
<accession>A0A3B0Z4F2</accession>